<reference evidence="1" key="1">
    <citation type="journal article" date="2022" name="bioRxiv">
        <title>Sequencing and chromosome-scale assembly of the giantPleurodeles waltlgenome.</title>
        <authorList>
            <person name="Brown T."/>
            <person name="Elewa A."/>
            <person name="Iarovenko S."/>
            <person name="Subramanian E."/>
            <person name="Araus A.J."/>
            <person name="Petzold A."/>
            <person name="Susuki M."/>
            <person name="Suzuki K.-i.T."/>
            <person name="Hayashi T."/>
            <person name="Toyoda A."/>
            <person name="Oliveira C."/>
            <person name="Osipova E."/>
            <person name="Leigh N.D."/>
            <person name="Simon A."/>
            <person name="Yun M.H."/>
        </authorList>
    </citation>
    <scope>NUCLEOTIDE SEQUENCE</scope>
    <source>
        <strain evidence="1">20211129_DDA</strain>
        <tissue evidence="1">Liver</tissue>
    </source>
</reference>
<organism evidence="1 2">
    <name type="scientific">Pleurodeles waltl</name>
    <name type="common">Iberian ribbed newt</name>
    <dbReference type="NCBI Taxonomy" id="8319"/>
    <lineage>
        <taxon>Eukaryota</taxon>
        <taxon>Metazoa</taxon>
        <taxon>Chordata</taxon>
        <taxon>Craniata</taxon>
        <taxon>Vertebrata</taxon>
        <taxon>Euteleostomi</taxon>
        <taxon>Amphibia</taxon>
        <taxon>Batrachia</taxon>
        <taxon>Caudata</taxon>
        <taxon>Salamandroidea</taxon>
        <taxon>Salamandridae</taxon>
        <taxon>Pleurodelinae</taxon>
        <taxon>Pleurodeles</taxon>
    </lineage>
</organism>
<dbReference type="InterPro" id="IPR036691">
    <property type="entry name" value="Endo/exonu/phosph_ase_sf"/>
</dbReference>
<dbReference type="SUPFAM" id="SSF56219">
    <property type="entry name" value="DNase I-like"/>
    <property type="match status" value="1"/>
</dbReference>
<gene>
    <name evidence="1" type="ORF">NDU88_005567</name>
</gene>
<keyword evidence="2" id="KW-1185">Reference proteome</keyword>
<evidence type="ECO:0000313" key="2">
    <source>
        <dbReference type="Proteomes" id="UP001066276"/>
    </source>
</evidence>
<dbReference type="Gene3D" id="3.60.10.10">
    <property type="entry name" value="Endonuclease/exonuclease/phosphatase"/>
    <property type="match status" value="1"/>
</dbReference>
<dbReference type="AlphaFoldDB" id="A0AAV7RMK0"/>
<sequence length="347" mass="39946">MRQYKEATHIVSCDFNVHLSKSHPRQGQKNYDPYRNNWLEKLELSRLKTYPEEDLSPPVTFSNGATKSTIDFTLINGEALSHIAIYKILARPESDHFPQTILLRQACKRLPTSNITIADPRTKNVKKLKWQGQGIEKEMEAVHCDAGSLEELKNDFENQEDTVLCPGARVKAWKHLCDSLLHKSPNKSSSLSSAVVVKEKQKVATKEQPWYNRAMRNLKKQVSRKSKKVSKETRKNKTPDNSMLLNLRLLYKKACWKEKRQYYEGKFLMSNKMKNNSKCWQLVNELVYGKQWHSNAGIDAASWEAHVLALYSTPAHMEIPGDLSPTNWSTSRPPDFSFKIRTKADPD</sequence>
<comment type="caution">
    <text evidence="1">The sequence shown here is derived from an EMBL/GenBank/DDBJ whole genome shotgun (WGS) entry which is preliminary data.</text>
</comment>
<proteinExistence type="predicted"/>
<name>A0AAV7RMK0_PLEWA</name>
<evidence type="ECO:0000313" key="1">
    <source>
        <dbReference type="EMBL" id="KAJ1152792.1"/>
    </source>
</evidence>
<dbReference type="Proteomes" id="UP001066276">
    <property type="component" value="Chromosome 5"/>
</dbReference>
<evidence type="ECO:0008006" key="3">
    <source>
        <dbReference type="Google" id="ProtNLM"/>
    </source>
</evidence>
<accession>A0AAV7RMK0</accession>
<dbReference type="EMBL" id="JANPWB010000009">
    <property type="protein sequence ID" value="KAJ1152792.1"/>
    <property type="molecule type" value="Genomic_DNA"/>
</dbReference>
<protein>
    <recommendedName>
        <fullName evidence="3">Endonuclease/exonuclease/phosphatase domain-containing protein</fullName>
    </recommendedName>
</protein>